<protein>
    <submittedName>
        <fullName evidence="2">Uncharacterized protein</fullName>
    </submittedName>
</protein>
<keyword evidence="3" id="KW-1185">Reference proteome</keyword>
<name>A0A151IPX4_9HYME</name>
<dbReference type="AlphaFoldDB" id="A0A151IPX4"/>
<organism evidence="2 3">
    <name type="scientific">Cyphomyrmex costatus</name>
    <dbReference type="NCBI Taxonomy" id="456900"/>
    <lineage>
        <taxon>Eukaryota</taxon>
        <taxon>Metazoa</taxon>
        <taxon>Ecdysozoa</taxon>
        <taxon>Arthropoda</taxon>
        <taxon>Hexapoda</taxon>
        <taxon>Insecta</taxon>
        <taxon>Pterygota</taxon>
        <taxon>Neoptera</taxon>
        <taxon>Endopterygota</taxon>
        <taxon>Hymenoptera</taxon>
        <taxon>Apocrita</taxon>
        <taxon>Aculeata</taxon>
        <taxon>Formicoidea</taxon>
        <taxon>Formicidae</taxon>
        <taxon>Myrmicinae</taxon>
        <taxon>Cyphomyrmex</taxon>
    </lineage>
</organism>
<dbReference type="Proteomes" id="UP000078542">
    <property type="component" value="Unassembled WGS sequence"/>
</dbReference>
<gene>
    <name evidence="2" type="ORF">ALC62_00801</name>
</gene>
<proteinExistence type="predicted"/>
<accession>A0A151IPX4</accession>
<evidence type="ECO:0000256" key="1">
    <source>
        <dbReference type="SAM" id="MobiDB-lite"/>
    </source>
</evidence>
<feature type="region of interest" description="Disordered" evidence="1">
    <location>
        <begin position="1"/>
        <end position="36"/>
    </location>
</feature>
<sequence>MSSEDSESSSSRVSSRRELFDVDNESSSSLVPSSDESIDVDKDLYCLERPLWPNDNVYIPREKINWNVATHHLRKAIGFQCPREILWIKTLVAFNYRAQFYGVSVDKWARKMNNNGKCNIVREVFDKIQIEVPRDRRGKWLFMHVPQGEKKNHFKNGGSVVLHDEHRYAGGVSSMGDKMC</sequence>
<reference evidence="2 3" key="1">
    <citation type="submission" date="2016-03" db="EMBL/GenBank/DDBJ databases">
        <title>Cyphomyrmex costatus WGS genome.</title>
        <authorList>
            <person name="Nygaard S."/>
            <person name="Hu H."/>
            <person name="Boomsma J."/>
            <person name="Zhang G."/>
        </authorList>
    </citation>
    <scope>NUCLEOTIDE SEQUENCE [LARGE SCALE GENOMIC DNA]</scope>
    <source>
        <strain evidence="2">MS0001</strain>
        <tissue evidence="2">Whole body</tissue>
    </source>
</reference>
<feature type="compositionally biased region" description="Low complexity" evidence="1">
    <location>
        <begin position="26"/>
        <end position="35"/>
    </location>
</feature>
<evidence type="ECO:0000313" key="3">
    <source>
        <dbReference type="Proteomes" id="UP000078542"/>
    </source>
</evidence>
<evidence type="ECO:0000313" key="2">
    <source>
        <dbReference type="EMBL" id="KYN08214.1"/>
    </source>
</evidence>
<dbReference type="EMBL" id="KQ976805">
    <property type="protein sequence ID" value="KYN08214.1"/>
    <property type="molecule type" value="Genomic_DNA"/>
</dbReference>